<organism evidence="2 3">
    <name type="scientific">Reichenbachiella agariperforans</name>
    <dbReference type="NCBI Taxonomy" id="156994"/>
    <lineage>
        <taxon>Bacteria</taxon>
        <taxon>Pseudomonadati</taxon>
        <taxon>Bacteroidota</taxon>
        <taxon>Cytophagia</taxon>
        <taxon>Cytophagales</taxon>
        <taxon>Reichenbachiellaceae</taxon>
        <taxon>Reichenbachiella</taxon>
    </lineage>
</organism>
<proteinExistence type="predicted"/>
<feature type="region of interest" description="Disordered" evidence="1">
    <location>
        <begin position="220"/>
        <end position="244"/>
    </location>
</feature>
<reference evidence="3" key="1">
    <citation type="submission" date="2016-11" db="EMBL/GenBank/DDBJ databases">
        <authorList>
            <person name="Varghese N."/>
            <person name="Submissions S."/>
        </authorList>
    </citation>
    <scope>NUCLEOTIDE SEQUENCE [LARGE SCALE GENOMIC DNA]</scope>
    <source>
        <strain evidence="3">DSM 26134</strain>
    </source>
</reference>
<evidence type="ECO:0000313" key="2">
    <source>
        <dbReference type="EMBL" id="SHK32669.1"/>
    </source>
</evidence>
<evidence type="ECO:0000313" key="3">
    <source>
        <dbReference type="Proteomes" id="UP000184474"/>
    </source>
</evidence>
<dbReference type="EMBL" id="FRAA01000004">
    <property type="protein sequence ID" value="SHK32669.1"/>
    <property type="molecule type" value="Genomic_DNA"/>
</dbReference>
<name>A0A1M6RJR8_REIAG</name>
<accession>A0A1M6RJR8</accession>
<sequence>MKIDLNEIWEFMEMAPEPLQANQGKSWIYELIAGDIVIQNLSSRDIQNLKKEENYDTELLPSIFTFREILWQPNVYTQPALCVPQLSILKVFCDDYVESLKQSQNEEVWLYFDLLNGLSTYCKEAIDSINKAVKTEDIRIPSILGELRRKSFPIVKFFIFHPMNRRDYKTDALNRLNYAVKIMLTQYNNHYYDLRDPYWKVTIGDSEDLLKTDKHLIASNSPSTEGKDELAPIDIQKNNLHENS</sequence>
<dbReference type="RefSeq" id="WP_073122805.1">
    <property type="nucleotide sequence ID" value="NZ_FRAA01000004.1"/>
</dbReference>
<keyword evidence="3" id="KW-1185">Reference proteome</keyword>
<dbReference type="Proteomes" id="UP000184474">
    <property type="component" value="Unassembled WGS sequence"/>
</dbReference>
<dbReference type="AlphaFoldDB" id="A0A1M6RJR8"/>
<protein>
    <submittedName>
        <fullName evidence="2">Uncharacterized protein</fullName>
    </submittedName>
</protein>
<evidence type="ECO:0000256" key="1">
    <source>
        <dbReference type="SAM" id="MobiDB-lite"/>
    </source>
</evidence>
<dbReference type="STRING" id="156994.SAMN04488028_104202"/>
<gene>
    <name evidence="2" type="ORF">SAMN04488028_104202</name>
</gene>